<dbReference type="Proteomes" id="UP000593892">
    <property type="component" value="Chromosome"/>
</dbReference>
<accession>A0A7S7SLL0</accession>
<organism evidence="2 3">
    <name type="scientific">Paludibaculum fermentans</name>
    <dbReference type="NCBI Taxonomy" id="1473598"/>
    <lineage>
        <taxon>Bacteria</taxon>
        <taxon>Pseudomonadati</taxon>
        <taxon>Acidobacteriota</taxon>
        <taxon>Terriglobia</taxon>
        <taxon>Bryobacterales</taxon>
        <taxon>Bryobacteraceae</taxon>
        <taxon>Paludibaculum</taxon>
    </lineage>
</organism>
<keyword evidence="3" id="KW-1185">Reference proteome</keyword>
<dbReference type="EMBL" id="CP063849">
    <property type="protein sequence ID" value="QOY89484.1"/>
    <property type="molecule type" value="Genomic_DNA"/>
</dbReference>
<reference evidence="2 3" key="1">
    <citation type="submission" date="2020-10" db="EMBL/GenBank/DDBJ databases">
        <title>Complete genome sequence of Paludibaculum fermentans P105T, a facultatively anaerobic acidobacterium capable of dissimilatory Fe(III) reduction.</title>
        <authorList>
            <person name="Dedysh S.N."/>
            <person name="Beletsky A.V."/>
            <person name="Kulichevskaya I.S."/>
            <person name="Mardanov A.V."/>
            <person name="Ravin N.V."/>
        </authorList>
    </citation>
    <scope>NUCLEOTIDE SEQUENCE [LARGE SCALE GENOMIC DNA]</scope>
    <source>
        <strain evidence="2 3">P105</strain>
    </source>
</reference>
<feature type="domain" description="Hfq-related" evidence="1">
    <location>
        <begin position="17"/>
        <end position="69"/>
    </location>
</feature>
<protein>
    <submittedName>
        <fullName evidence="2">Sm ribonucleo-like protein</fullName>
    </submittedName>
</protein>
<evidence type="ECO:0000313" key="3">
    <source>
        <dbReference type="Proteomes" id="UP000593892"/>
    </source>
</evidence>
<dbReference type="InterPro" id="IPR053840">
    <property type="entry name" value="Hfq_1"/>
</dbReference>
<gene>
    <name evidence="2" type="ORF">IRI77_05905</name>
</gene>
<dbReference type="AlphaFoldDB" id="A0A7S7SLL0"/>
<name>A0A7S7SLL0_PALFE</name>
<dbReference type="RefSeq" id="WP_194451146.1">
    <property type="nucleotide sequence ID" value="NZ_CP063849.1"/>
</dbReference>
<dbReference type="SUPFAM" id="SSF50182">
    <property type="entry name" value="Sm-like ribonucleoproteins"/>
    <property type="match status" value="1"/>
</dbReference>
<evidence type="ECO:0000259" key="1">
    <source>
        <dbReference type="Pfam" id="PF21979"/>
    </source>
</evidence>
<dbReference type="InterPro" id="IPR010920">
    <property type="entry name" value="LSM_dom_sf"/>
</dbReference>
<dbReference type="KEGG" id="pfer:IRI77_05905"/>
<proteinExistence type="predicted"/>
<sequence length="74" mass="8658">MPKSKAPAQTFVEPQYLTELVQSKAPVRVKLLTDEEYEGYIEYWDAGFIRLTRTDGPNLFIFKDQIKYIAELKD</sequence>
<dbReference type="Gene3D" id="2.30.30.100">
    <property type="match status" value="1"/>
</dbReference>
<evidence type="ECO:0000313" key="2">
    <source>
        <dbReference type="EMBL" id="QOY89484.1"/>
    </source>
</evidence>
<dbReference type="Pfam" id="PF21979">
    <property type="entry name" value="Hfq_1"/>
    <property type="match status" value="1"/>
</dbReference>